<dbReference type="HOGENOM" id="CLU_581581_0_0_1"/>
<feature type="compositionally biased region" description="Polar residues" evidence="1">
    <location>
        <begin position="192"/>
        <end position="201"/>
    </location>
</feature>
<accession>A0A0D2G5I7</accession>
<feature type="compositionally biased region" description="Pro residues" evidence="1">
    <location>
        <begin position="179"/>
        <end position="189"/>
    </location>
</feature>
<reference evidence="2 3" key="1">
    <citation type="submission" date="2015-01" db="EMBL/GenBank/DDBJ databases">
        <title>The Genome Sequence of Capronia semiimmersa CBS27337.</title>
        <authorList>
            <consortium name="The Broad Institute Genomics Platform"/>
            <person name="Cuomo C."/>
            <person name="de Hoog S."/>
            <person name="Gorbushina A."/>
            <person name="Stielow B."/>
            <person name="Teixiera M."/>
            <person name="Abouelleil A."/>
            <person name="Chapman S.B."/>
            <person name="Priest M."/>
            <person name="Young S.K."/>
            <person name="Wortman J."/>
            <person name="Nusbaum C."/>
            <person name="Birren B."/>
        </authorList>
    </citation>
    <scope>NUCLEOTIDE SEQUENCE [LARGE SCALE GENOMIC DNA]</scope>
    <source>
        <strain evidence="2 3">CBS 27337</strain>
    </source>
</reference>
<evidence type="ECO:0000313" key="3">
    <source>
        <dbReference type="Proteomes" id="UP000054266"/>
    </source>
</evidence>
<feature type="region of interest" description="Disordered" evidence="1">
    <location>
        <begin position="345"/>
        <end position="445"/>
    </location>
</feature>
<feature type="region of interest" description="Disordered" evidence="1">
    <location>
        <begin position="114"/>
        <end position="201"/>
    </location>
</feature>
<dbReference type="Proteomes" id="UP000054266">
    <property type="component" value="Unassembled WGS sequence"/>
</dbReference>
<protein>
    <submittedName>
        <fullName evidence="2">Uncharacterized protein</fullName>
    </submittedName>
</protein>
<name>A0A0D2G5I7_9EURO</name>
<dbReference type="EMBL" id="KN846956">
    <property type="protein sequence ID" value="KIW74000.1"/>
    <property type="molecule type" value="Genomic_DNA"/>
</dbReference>
<dbReference type="AlphaFoldDB" id="A0A0D2G5I7"/>
<proteinExistence type="predicted"/>
<feature type="compositionally biased region" description="Polar residues" evidence="1">
    <location>
        <begin position="402"/>
        <end position="415"/>
    </location>
</feature>
<evidence type="ECO:0000256" key="1">
    <source>
        <dbReference type="SAM" id="MobiDB-lite"/>
    </source>
</evidence>
<gene>
    <name evidence="2" type="ORF">PV04_02072</name>
</gene>
<keyword evidence="3" id="KW-1185">Reference proteome</keyword>
<sequence>MPDSYHYTPREFRDTSRPEIQLNPHFTYEKSPTKGAVFYPDLHDSRTLSPCQSLLLHRVPSASLYPEEMLAQWSSSQSNSISRYSSEGTERSSNATLVDFGDWVSGQSHDRPLSLLPPAPQLNRLPPSDAGRVECRLSSSTTQLSDHTTKRISDQSTTPEQLHDLSTQLQEVSFSRPVISPPPTRPITPVPSLTTSDYSRSSFGTESSTCTMIGSPYQQLLSTPLSPSAGNMGMSIGKPFEGVIYGSRIHNVSSPPPSLPDHRNGSIDRVNLRADASRGFPYRPTPIRDMNATAIHLPQSPKCSQEVSFIEWDDDDDRYGKSALCRIKKSFTDLRAAERYITEASTRSRTQAMGTAHEAPTSAARPRLSDTGSGCDFPPVVTLEQRRTNTQTPTKLRKKASTKNLSKSARSSNTAPPTPPSIGKRKRADTLSSQRSRDVQKKTKNGLVEKFVRAFTGARKEHLRD</sequence>
<feature type="compositionally biased region" description="Polar residues" evidence="1">
    <location>
        <begin position="154"/>
        <end position="173"/>
    </location>
</feature>
<organism evidence="2 3">
    <name type="scientific">Phialophora macrospora</name>
    <dbReference type="NCBI Taxonomy" id="1851006"/>
    <lineage>
        <taxon>Eukaryota</taxon>
        <taxon>Fungi</taxon>
        <taxon>Dikarya</taxon>
        <taxon>Ascomycota</taxon>
        <taxon>Pezizomycotina</taxon>
        <taxon>Eurotiomycetes</taxon>
        <taxon>Chaetothyriomycetidae</taxon>
        <taxon>Chaetothyriales</taxon>
        <taxon>Herpotrichiellaceae</taxon>
        <taxon>Phialophora</taxon>
    </lineage>
</organism>
<evidence type="ECO:0000313" key="2">
    <source>
        <dbReference type="EMBL" id="KIW74000.1"/>
    </source>
</evidence>
<feature type="compositionally biased region" description="Polar residues" evidence="1">
    <location>
        <begin position="137"/>
        <end position="146"/>
    </location>
</feature>